<name>A0ABD7JKY8_STRSA</name>
<proteinExistence type="predicted"/>
<organism evidence="1 2">
    <name type="scientific">Streptococcus sanguinis</name>
    <dbReference type="NCBI Taxonomy" id="1305"/>
    <lineage>
        <taxon>Bacteria</taxon>
        <taxon>Bacillati</taxon>
        <taxon>Bacillota</taxon>
        <taxon>Bacilli</taxon>
        <taxon>Lactobacillales</taxon>
        <taxon>Streptococcaceae</taxon>
        <taxon>Streptococcus</taxon>
    </lineage>
</organism>
<evidence type="ECO:0008006" key="3">
    <source>
        <dbReference type="Google" id="ProtNLM"/>
    </source>
</evidence>
<dbReference type="RefSeq" id="WP_002905597.1">
    <property type="nucleotide sequence ID" value="NZ_CP071416.1"/>
</dbReference>
<evidence type="ECO:0000313" key="2">
    <source>
        <dbReference type="Proteomes" id="UP000280549"/>
    </source>
</evidence>
<dbReference type="Proteomes" id="UP000280549">
    <property type="component" value="Unassembled WGS sequence"/>
</dbReference>
<comment type="caution">
    <text evidence="1">The sequence shown here is derived from an EMBL/GenBank/DDBJ whole genome shotgun (WGS) entry which is preliminary data.</text>
</comment>
<dbReference type="EMBL" id="RJMR01000018">
    <property type="protein sequence ID" value="RSI21988.1"/>
    <property type="molecule type" value="Genomic_DNA"/>
</dbReference>
<dbReference type="AlphaFoldDB" id="A0ABD7JKY8"/>
<reference evidence="1 2" key="1">
    <citation type="submission" date="2018-11" db="EMBL/GenBank/DDBJ databases">
        <title>Species Designations Belie Phenotypic and Genotypic Heterogeneity in Oral Streptococci.</title>
        <authorList>
            <person name="Velsko I."/>
        </authorList>
    </citation>
    <scope>NUCLEOTIDE SEQUENCE [LARGE SCALE GENOMIC DNA]</scope>
    <source>
        <strain evidence="1 2">BCC20</strain>
    </source>
</reference>
<gene>
    <name evidence="1" type="ORF">D8881_11640</name>
</gene>
<sequence>MADSQNTIALRAEIAQVEKKLKALQAAGKGLGSVKNEIKETYEGGDAEDLYGNKYDEMKDDETKAIKGFKSNFDDKKSAMMEKIHSQERVLAYKLNSLNTQLRLSEIWDAITNK</sequence>
<accession>A0ABD7JKY8</accession>
<protein>
    <recommendedName>
        <fullName evidence="3">DUF5082 domain-containing protein</fullName>
    </recommendedName>
</protein>
<evidence type="ECO:0000313" key="1">
    <source>
        <dbReference type="EMBL" id="RSI21988.1"/>
    </source>
</evidence>